<dbReference type="KEGG" id="pmic:NW74_07370"/>
<protein>
    <submittedName>
        <fullName evidence="2">GNAT family acetyltransferase</fullName>
    </submittedName>
</protein>
<dbReference type="EMBL" id="CP009761">
    <property type="protein sequence ID" value="AIZ37155.1"/>
    <property type="molecule type" value="Genomic_DNA"/>
</dbReference>
<dbReference type="FunFam" id="3.40.630.30:FF:000165">
    <property type="entry name" value="IAA acetyltransferase"/>
    <property type="match status" value="1"/>
</dbReference>
<dbReference type="RefSeq" id="WP_041954758.1">
    <property type="nucleotide sequence ID" value="NZ_CP009761.1"/>
</dbReference>
<dbReference type="Gene3D" id="3.40.630.30">
    <property type="match status" value="1"/>
</dbReference>
<reference evidence="2 3" key="1">
    <citation type="submission" date="2014-10" db="EMBL/GenBank/DDBJ databases">
        <title>Complete genome sequence of Parvimonas micra KCOM 1535 (= ChDC B708).</title>
        <authorList>
            <person name="Kook J.-K."/>
            <person name="Park S.-N."/>
            <person name="Lim Y.K."/>
            <person name="Roh H."/>
        </authorList>
    </citation>
    <scope>NUCLEOTIDE SEQUENCE [LARGE SCALE GENOMIC DNA]</scope>
    <source>
        <strain evidence="3">KCOM 1535 / ChDC B708</strain>
    </source>
</reference>
<dbReference type="PROSITE" id="PS51186">
    <property type="entry name" value="GNAT"/>
    <property type="match status" value="1"/>
</dbReference>
<dbReference type="AlphaFoldDB" id="A0A0B4S2Y5"/>
<name>A0A0B4S2Y5_9FIRM</name>
<dbReference type="SUPFAM" id="SSF55729">
    <property type="entry name" value="Acyl-CoA N-acyltransferases (Nat)"/>
    <property type="match status" value="1"/>
</dbReference>
<dbReference type="CDD" id="cd04301">
    <property type="entry name" value="NAT_SF"/>
    <property type="match status" value="1"/>
</dbReference>
<proteinExistence type="predicted"/>
<evidence type="ECO:0000259" key="1">
    <source>
        <dbReference type="PROSITE" id="PS51186"/>
    </source>
</evidence>
<dbReference type="Pfam" id="PF13508">
    <property type="entry name" value="Acetyltransf_7"/>
    <property type="match status" value="1"/>
</dbReference>
<dbReference type="InterPro" id="IPR016181">
    <property type="entry name" value="Acyl_CoA_acyltransferase"/>
</dbReference>
<dbReference type="GO" id="GO:0016747">
    <property type="term" value="F:acyltransferase activity, transferring groups other than amino-acyl groups"/>
    <property type="evidence" value="ECO:0007669"/>
    <property type="project" value="InterPro"/>
</dbReference>
<dbReference type="Proteomes" id="UP000031386">
    <property type="component" value="Chromosome"/>
</dbReference>
<accession>A0A0B4S2Y5</accession>
<keyword evidence="3" id="KW-1185">Reference proteome</keyword>
<feature type="domain" description="N-acetyltransferase" evidence="1">
    <location>
        <begin position="1"/>
        <end position="147"/>
    </location>
</feature>
<sequence length="147" mass="17134">MKILEIRKNKKQYMELLLLADEQEDMIDKYIDRGIMFVLDDNGIKSECVVTDEGNGVLEIKNIATNPNFQRMGYGKILIDFVVTKYKNQFSTLQVGTGDSPKTIDFYLKCGFSRSHIVKNFFTDNYNHPIYEDGIKLVDMIYLRRDL</sequence>
<dbReference type="InterPro" id="IPR000182">
    <property type="entry name" value="GNAT_dom"/>
</dbReference>
<organism evidence="2 3">
    <name type="scientific">Parvimonas micra</name>
    <dbReference type="NCBI Taxonomy" id="33033"/>
    <lineage>
        <taxon>Bacteria</taxon>
        <taxon>Bacillati</taxon>
        <taxon>Bacillota</taxon>
        <taxon>Tissierellia</taxon>
        <taxon>Tissierellales</taxon>
        <taxon>Peptoniphilaceae</taxon>
        <taxon>Parvimonas</taxon>
    </lineage>
</organism>
<keyword evidence="2" id="KW-0808">Transferase</keyword>
<dbReference type="OrthoDB" id="9813917at2"/>
<evidence type="ECO:0000313" key="3">
    <source>
        <dbReference type="Proteomes" id="UP000031386"/>
    </source>
</evidence>
<evidence type="ECO:0000313" key="2">
    <source>
        <dbReference type="EMBL" id="AIZ37155.1"/>
    </source>
</evidence>
<gene>
    <name evidence="2" type="ORF">NW74_07370</name>
</gene>
<dbReference type="STRING" id="33033.NW74_07370"/>